<reference evidence="2 4" key="2">
    <citation type="submission" date="2019-09" db="EMBL/GenBank/DDBJ databases">
        <title>FDA dAtabase for Regulatory Grade micrObial Sequences (FDA-ARGOS): Supporting development and validation of Infectious Disease Dx tests.</title>
        <authorList>
            <person name="Sciortino C."/>
            <person name="Tallon L."/>
            <person name="Sadzewicz L."/>
            <person name="Vavikolanu K."/>
            <person name="Mehta A."/>
            <person name="Aluvathingal J."/>
            <person name="Nadendla S."/>
            <person name="Nandy P."/>
            <person name="Geyer C."/>
            <person name="Yan Y."/>
            <person name="Sichtig H."/>
        </authorList>
    </citation>
    <scope>NUCLEOTIDE SEQUENCE [LARGE SCALE GENOMIC DNA]</scope>
    <source>
        <strain evidence="2 4">FDAARGOS_636</strain>
    </source>
</reference>
<proteinExistence type="predicted"/>
<evidence type="ECO:0000313" key="4">
    <source>
        <dbReference type="Proteomes" id="UP000501570"/>
    </source>
</evidence>
<dbReference type="KEGG" id="cgn:OK18_14450"/>
<dbReference type="RefSeq" id="WP_082129199.1">
    <property type="nucleotide sequence ID" value="NZ_CP009928.1"/>
</dbReference>
<dbReference type="EMBL" id="CP050995">
    <property type="protein sequence ID" value="QIY90509.1"/>
    <property type="molecule type" value="Genomic_DNA"/>
</dbReference>
<dbReference type="PROSITE" id="PS51257">
    <property type="entry name" value="PROKAR_LIPOPROTEIN"/>
    <property type="match status" value="1"/>
</dbReference>
<evidence type="ECO:0000313" key="2">
    <source>
        <dbReference type="EMBL" id="QIY90509.1"/>
    </source>
</evidence>
<dbReference type="AlphaFoldDB" id="A0A0G3M398"/>
<organism evidence="1 3">
    <name type="scientific">Chryseobacterium gallinarum</name>
    <dbReference type="NCBI Taxonomy" id="1324352"/>
    <lineage>
        <taxon>Bacteria</taxon>
        <taxon>Pseudomonadati</taxon>
        <taxon>Bacteroidota</taxon>
        <taxon>Flavobacteriia</taxon>
        <taxon>Flavobacteriales</taxon>
        <taxon>Weeksellaceae</taxon>
        <taxon>Chryseobacterium group</taxon>
        <taxon>Chryseobacterium</taxon>
    </lineage>
</organism>
<dbReference type="EMBL" id="CP009928">
    <property type="protein sequence ID" value="AKK73641.1"/>
    <property type="molecule type" value="Genomic_DNA"/>
</dbReference>
<reference evidence="1 3" key="1">
    <citation type="submission" date="2014-11" db="EMBL/GenBank/DDBJ databases">
        <authorList>
            <person name="Park G.-S."/>
            <person name="Hong S.-J."/>
            <person name="Jung B.K."/>
            <person name="Khan A.R."/>
            <person name="Kwak Y."/>
            <person name="Shin J.-H."/>
        </authorList>
    </citation>
    <scope>NUCLEOTIDE SEQUENCE [LARGE SCALE GENOMIC DNA]</scope>
    <source>
        <strain evidence="1 3">DSM 27622</strain>
    </source>
</reference>
<gene>
    <name evidence="2" type="ORF">FOB44_07465</name>
    <name evidence="1" type="ORF">OK18_14450</name>
</gene>
<dbReference type="Proteomes" id="UP000035213">
    <property type="component" value="Chromosome"/>
</dbReference>
<dbReference type="OrthoDB" id="763376at2"/>
<dbReference type="STRING" id="1324352.OK18_14450"/>
<dbReference type="Proteomes" id="UP000501570">
    <property type="component" value="Chromosome"/>
</dbReference>
<keyword evidence="4" id="KW-1185">Reference proteome</keyword>
<dbReference type="PATRIC" id="fig|1324352.5.peg.3012"/>
<sequence>MKRMIIASLFLIIGCKEEKKEMTTPVESQPQEKVIQEIKPQAHEAENAKKWLEKSIGDYFKADTNQDKVMQKITTRDYYEYKTDAINVDMEVDGSLTEKEFQDKWRKTFDVQKAGIGVGFLISGQDWDEVKVTSCKLLTESENEFLFDVVLSDQKFKAEYPVTITVIKDNNSFLIADVWQKEAKFN</sequence>
<protein>
    <submittedName>
        <fullName evidence="1">Uncharacterized protein</fullName>
    </submittedName>
</protein>
<accession>A0A0G3M398</accession>
<evidence type="ECO:0000313" key="3">
    <source>
        <dbReference type="Proteomes" id="UP000035213"/>
    </source>
</evidence>
<evidence type="ECO:0000313" key="1">
    <source>
        <dbReference type="EMBL" id="AKK73641.1"/>
    </source>
</evidence>
<name>A0A0G3M398_CHRGL</name>